<dbReference type="STRING" id="1855912.LuPra_02904"/>
<dbReference type="InterPro" id="IPR050382">
    <property type="entry name" value="MFS_Na/Anion_cotransporter"/>
</dbReference>
<keyword evidence="4 5" id="KW-0472">Membrane</keyword>
<feature type="transmembrane region" description="Helical" evidence="5">
    <location>
        <begin position="122"/>
        <end position="152"/>
    </location>
</feature>
<accession>A0A143PNF0</accession>
<evidence type="ECO:0000256" key="2">
    <source>
        <dbReference type="ARBA" id="ARBA00022692"/>
    </source>
</evidence>
<reference evidence="7 8" key="1">
    <citation type="journal article" date="2016" name="Genome Announc.">
        <title>First Complete Genome Sequence of a Subdivision 6 Acidobacterium Strain.</title>
        <authorList>
            <person name="Huang S."/>
            <person name="Vieira S."/>
            <person name="Bunk B."/>
            <person name="Riedel T."/>
            <person name="Sproer C."/>
            <person name="Overmann J."/>
        </authorList>
    </citation>
    <scope>NUCLEOTIDE SEQUENCE [LARGE SCALE GENOMIC DNA]</scope>
    <source>
        <strain evidence="8">DSM 100886 HEG_-6_39</strain>
    </source>
</reference>
<evidence type="ECO:0000256" key="1">
    <source>
        <dbReference type="ARBA" id="ARBA00004141"/>
    </source>
</evidence>
<evidence type="ECO:0000313" key="7">
    <source>
        <dbReference type="EMBL" id="AMY09680.1"/>
    </source>
</evidence>
<dbReference type="PATRIC" id="fig|1813736.3.peg.3096"/>
<proteinExistence type="predicted"/>
<dbReference type="EMBL" id="CP015136">
    <property type="protein sequence ID" value="AMY09680.1"/>
    <property type="molecule type" value="Genomic_DNA"/>
</dbReference>
<name>A0A143PNF0_LUTPR</name>
<dbReference type="Pfam" id="PF07690">
    <property type="entry name" value="MFS_1"/>
    <property type="match status" value="1"/>
</dbReference>
<dbReference type="GO" id="GO:0016020">
    <property type="term" value="C:membrane"/>
    <property type="evidence" value="ECO:0007669"/>
    <property type="project" value="UniProtKB-SubCell"/>
</dbReference>
<dbReference type="PANTHER" id="PTHR11662:SF285">
    <property type="entry name" value="HEXURONATE TRANSPORTER"/>
    <property type="match status" value="1"/>
</dbReference>
<keyword evidence="3 5" id="KW-1133">Transmembrane helix</keyword>
<feature type="domain" description="Major facilitator superfamily (MFS) profile" evidence="6">
    <location>
        <begin position="28"/>
        <end position="488"/>
    </location>
</feature>
<feature type="transmembrane region" description="Helical" evidence="5">
    <location>
        <begin position="24"/>
        <end position="41"/>
    </location>
</feature>
<dbReference type="OrthoDB" id="9773404at2"/>
<dbReference type="Gene3D" id="1.20.1250.20">
    <property type="entry name" value="MFS general substrate transporter like domains"/>
    <property type="match status" value="2"/>
</dbReference>
<feature type="transmembrane region" description="Helical" evidence="5">
    <location>
        <begin position="274"/>
        <end position="293"/>
    </location>
</feature>
<dbReference type="PROSITE" id="PS50850">
    <property type="entry name" value="MFS"/>
    <property type="match status" value="1"/>
</dbReference>
<feature type="transmembrane region" description="Helical" evidence="5">
    <location>
        <begin position="337"/>
        <end position="358"/>
    </location>
</feature>
<dbReference type="CDD" id="cd17319">
    <property type="entry name" value="MFS_ExuT_GudP_like"/>
    <property type="match status" value="1"/>
</dbReference>
<organism evidence="7 8">
    <name type="scientific">Luteitalea pratensis</name>
    <dbReference type="NCBI Taxonomy" id="1855912"/>
    <lineage>
        <taxon>Bacteria</taxon>
        <taxon>Pseudomonadati</taxon>
        <taxon>Acidobacteriota</taxon>
        <taxon>Vicinamibacteria</taxon>
        <taxon>Vicinamibacterales</taxon>
        <taxon>Vicinamibacteraceae</taxon>
        <taxon>Luteitalea</taxon>
    </lineage>
</organism>
<dbReference type="InterPro" id="IPR036259">
    <property type="entry name" value="MFS_trans_sf"/>
</dbReference>
<feature type="transmembrane region" description="Helical" evidence="5">
    <location>
        <begin position="432"/>
        <end position="455"/>
    </location>
</feature>
<gene>
    <name evidence="7" type="primary">dgoT_2</name>
    <name evidence="7" type="ORF">LuPra_02904</name>
</gene>
<dbReference type="KEGG" id="abac:LuPra_02904"/>
<feature type="transmembrane region" description="Helical" evidence="5">
    <location>
        <begin position="199"/>
        <end position="219"/>
    </location>
</feature>
<feature type="transmembrane region" description="Helical" evidence="5">
    <location>
        <begin position="173"/>
        <end position="193"/>
    </location>
</feature>
<dbReference type="InterPro" id="IPR011701">
    <property type="entry name" value="MFS"/>
</dbReference>
<evidence type="ECO:0000256" key="4">
    <source>
        <dbReference type="ARBA" id="ARBA00023136"/>
    </source>
</evidence>
<feature type="transmembrane region" description="Helical" evidence="5">
    <location>
        <begin position="461"/>
        <end position="484"/>
    </location>
</feature>
<comment type="subcellular location">
    <subcellularLocation>
        <location evidence="1">Membrane</location>
        <topology evidence="1">Multi-pass membrane protein</topology>
    </subcellularLocation>
</comment>
<dbReference type="RefSeq" id="WP_110171412.1">
    <property type="nucleotide sequence ID" value="NZ_CP015136.1"/>
</dbReference>
<dbReference type="GO" id="GO:0015134">
    <property type="term" value="F:hexuronate transmembrane transporter activity"/>
    <property type="evidence" value="ECO:0007669"/>
    <property type="project" value="TreeGrafter"/>
</dbReference>
<evidence type="ECO:0000259" key="6">
    <source>
        <dbReference type="PROSITE" id="PS50850"/>
    </source>
</evidence>
<dbReference type="PANTHER" id="PTHR11662">
    <property type="entry name" value="SOLUTE CARRIER FAMILY 17"/>
    <property type="match status" value="1"/>
</dbReference>
<reference evidence="8" key="2">
    <citation type="submission" date="2016-04" db="EMBL/GenBank/DDBJ databases">
        <title>First Complete Genome Sequence of a Subdivision 6 Acidobacterium.</title>
        <authorList>
            <person name="Huang S."/>
            <person name="Vieira S."/>
            <person name="Bunk B."/>
            <person name="Riedel T."/>
            <person name="Sproeer C."/>
            <person name="Overmann J."/>
        </authorList>
    </citation>
    <scope>NUCLEOTIDE SEQUENCE [LARGE SCALE GENOMIC DNA]</scope>
    <source>
        <strain evidence="8">DSM 100886 HEG_-6_39</strain>
    </source>
</reference>
<keyword evidence="2 5" id="KW-0812">Transmembrane</keyword>
<keyword evidence="8" id="KW-1185">Reference proteome</keyword>
<feature type="transmembrane region" description="Helical" evidence="5">
    <location>
        <begin position="66"/>
        <end position="86"/>
    </location>
</feature>
<protein>
    <submittedName>
        <fullName evidence="7">D-galactonate transporter</fullName>
    </submittedName>
</protein>
<feature type="transmembrane region" description="Helical" evidence="5">
    <location>
        <begin position="246"/>
        <end position="268"/>
    </location>
</feature>
<sequence>MALASAAPPRGTTLPASSDKPTSIRWVVCALLFFAATINYIDRNVLAVLKAPLTTEFGWTNTDFGYINFFFQVAYMVGMLASGWLIDTIGTRRGLAIAICLWSVAAMLHAEAPIIGNAVQGAFGALGLTMAASVAGFAFCRVLLGLGEAAIFPGSVRSIAEWFPQRERAFATGLFNAGTNIGALATPIIVPIITLRYGWYWAFFGTGTVGFLWLAVWLWQYRTPRTHPGVNPAELALIESDPPDGAVFKVPGLAMAGIVAAVCFVSGLVAATFFGSRVVAVALFSTGLITAIVLNPRRQVWAYAVGKFMTDPVWWLYLTWLPDFLVKAHHVDIRSAMLPLATIYLVADIGSVLGGYVSSKLIQRGFSVNVARKLTMLCFAVSVTPIVFAAQVDSLWGAVALVSIAASGHQAWSANLYTLVSDMFPRRAVGSVIGFGAMMGACGGAMMQIAVGVWLDASNNNYVPIFIAAGTLYLIALVVIHLLVPRMTPANLEVPLAPGGMA</sequence>
<dbReference type="InterPro" id="IPR020846">
    <property type="entry name" value="MFS_dom"/>
</dbReference>
<dbReference type="AlphaFoldDB" id="A0A143PNF0"/>
<dbReference type="Proteomes" id="UP000076079">
    <property type="component" value="Chromosome"/>
</dbReference>
<feature type="transmembrane region" description="Helical" evidence="5">
    <location>
        <begin position="300"/>
        <end position="317"/>
    </location>
</feature>
<evidence type="ECO:0000256" key="3">
    <source>
        <dbReference type="ARBA" id="ARBA00022989"/>
    </source>
</evidence>
<evidence type="ECO:0000313" key="8">
    <source>
        <dbReference type="Proteomes" id="UP000076079"/>
    </source>
</evidence>
<feature type="transmembrane region" description="Helical" evidence="5">
    <location>
        <begin position="95"/>
        <end position="116"/>
    </location>
</feature>
<evidence type="ECO:0000256" key="5">
    <source>
        <dbReference type="SAM" id="Phobius"/>
    </source>
</evidence>
<dbReference type="SUPFAM" id="SSF103473">
    <property type="entry name" value="MFS general substrate transporter"/>
    <property type="match status" value="1"/>
</dbReference>
<feature type="transmembrane region" description="Helical" evidence="5">
    <location>
        <begin position="370"/>
        <end position="390"/>
    </location>
</feature>